<dbReference type="GO" id="GO:0008270">
    <property type="term" value="F:zinc ion binding"/>
    <property type="evidence" value="ECO:0007669"/>
    <property type="project" value="UniProtKB-KW"/>
</dbReference>
<keyword evidence="5" id="KW-0472">Membrane</keyword>
<evidence type="ECO:0000259" key="6">
    <source>
        <dbReference type="PROSITE" id="PS50966"/>
    </source>
</evidence>
<keyword evidence="8" id="KW-1185">Reference proteome</keyword>
<reference evidence="7 8" key="1">
    <citation type="journal article" date="2018" name="Mol. Plant">
        <title>The genome of Artemisia annua provides insight into the evolution of Asteraceae family and artemisinin biosynthesis.</title>
        <authorList>
            <person name="Shen Q."/>
            <person name="Zhang L."/>
            <person name="Liao Z."/>
            <person name="Wang S."/>
            <person name="Yan T."/>
            <person name="Shi P."/>
            <person name="Liu M."/>
            <person name="Fu X."/>
            <person name="Pan Q."/>
            <person name="Wang Y."/>
            <person name="Lv Z."/>
            <person name="Lu X."/>
            <person name="Zhang F."/>
            <person name="Jiang W."/>
            <person name="Ma Y."/>
            <person name="Chen M."/>
            <person name="Hao X."/>
            <person name="Li L."/>
            <person name="Tang Y."/>
            <person name="Lv G."/>
            <person name="Zhou Y."/>
            <person name="Sun X."/>
            <person name="Brodelius P.E."/>
            <person name="Rose J.K.C."/>
            <person name="Tang K."/>
        </authorList>
    </citation>
    <scope>NUCLEOTIDE SEQUENCE [LARGE SCALE GENOMIC DNA]</scope>
    <source>
        <strain evidence="8">cv. Huhao1</strain>
        <tissue evidence="7">Leaf</tissue>
    </source>
</reference>
<evidence type="ECO:0000256" key="4">
    <source>
        <dbReference type="PROSITE-ProRule" id="PRU00325"/>
    </source>
</evidence>
<dbReference type="Pfam" id="PF10551">
    <property type="entry name" value="MULE"/>
    <property type="match status" value="1"/>
</dbReference>
<comment type="caution">
    <text evidence="7">The sequence shown here is derived from an EMBL/GenBank/DDBJ whole genome shotgun (WGS) entry which is preliminary data.</text>
</comment>
<dbReference type="InterPro" id="IPR006564">
    <property type="entry name" value="Znf_PMZ"/>
</dbReference>
<dbReference type="InterPro" id="IPR007527">
    <property type="entry name" value="Znf_SWIM"/>
</dbReference>
<evidence type="ECO:0000256" key="3">
    <source>
        <dbReference type="ARBA" id="ARBA00022833"/>
    </source>
</evidence>
<proteinExistence type="predicted"/>
<dbReference type="EMBL" id="PKPP01004061">
    <property type="protein sequence ID" value="PWA66278.1"/>
    <property type="molecule type" value="Genomic_DNA"/>
</dbReference>
<evidence type="ECO:0000256" key="2">
    <source>
        <dbReference type="ARBA" id="ARBA00022771"/>
    </source>
</evidence>
<keyword evidence="5" id="KW-0812">Transmembrane</keyword>
<dbReference type="InterPro" id="IPR018289">
    <property type="entry name" value="MULE_transposase_dom"/>
</dbReference>
<dbReference type="PANTHER" id="PTHR47718:SF13">
    <property type="entry name" value="OS09G0290500 PROTEIN"/>
    <property type="match status" value="1"/>
</dbReference>
<keyword evidence="2 4" id="KW-0863">Zinc-finger</keyword>
<accession>A0A2U1MYE6</accession>
<dbReference type="PROSITE" id="PS50966">
    <property type="entry name" value="ZF_SWIM"/>
    <property type="match status" value="1"/>
</dbReference>
<keyword evidence="3" id="KW-0862">Zinc</keyword>
<organism evidence="7 8">
    <name type="scientific">Artemisia annua</name>
    <name type="common">Sweet wormwood</name>
    <dbReference type="NCBI Taxonomy" id="35608"/>
    <lineage>
        <taxon>Eukaryota</taxon>
        <taxon>Viridiplantae</taxon>
        <taxon>Streptophyta</taxon>
        <taxon>Embryophyta</taxon>
        <taxon>Tracheophyta</taxon>
        <taxon>Spermatophyta</taxon>
        <taxon>Magnoliopsida</taxon>
        <taxon>eudicotyledons</taxon>
        <taxon>Gunneridae</taxon>
        <taxon>Pentapetalae</taxon>
        <taxon>asterids</taxon>
        <taxon>campanulids</taxon>
        <taxon>Asterales</taxon>
        <taxon>Asteraceae</taxon>
        <taxon>Asteroideae</taxon>
        <taxon>Anthemideae</taxon>
        <taxon>Artemisiinae</taxon>
        <taxon>Artemisia</taxon>
    </lineage>
</organism>
<dbReference type="OrthoDB" id="747268at2759"/>
<dbReference type="PANTHER" id="PTHR47718">
    <property type="entry name" value="OS01G0519700 PROTEIN"/>
    <property type="match status" value="1"/>
</dbReference>
<name>A0A2U1MYE6_ARTAN</name>
<protein>
    <submittedName>
        <fullName evidence="7">Protein FAR1-RELATED SEQUENCE 6</fullName>
    </submittedName>
</protein>
<dbReference type="Pfam" id="PF03101">
    <property type="entry name" value="FAR1"/>
    <property type="match status" value="1"/>
</dbReference>
<dbReference type="InterPro" id="IPR004330">
    <property type="entry name" value="FAR1_DNA_bnd_dom"/>
</dbReference>
<dbReference type="Pfam" id="PF04434">
    <property type="entry name" value="SWIM"/>
    <property type="match status" value="1"/>
</dbReference>
<evidence type="ECO:0000256" key="5">
    <source>
        <dbReference type="SAM" id="Phobius"/>
    </source>
</evidence>
<dbReference type="SMART" id="SM00575">
    <property type="entry name" value="ZnF_PMZ"/>
    <property type="match status" value="1"/>
</dbReference>
<sequence length="849" mass="98537">MKLHYGVLQNYIMAFFVLCRMDVDAHDLIDLDSDLLLCSEATKTLQENTTQNAQDVETYHMQNDEDPIQFIPEDVGPSHTQKVPTVGMKFDTEAKLDDYFNAYAYKVGFGVRKTSVRNEGDRSYYALACDKGGVHKSKPGSTRTRLVVKTDCKAKVNVIVYDNGNCIISRVFLEHNHSLSPSKSRYLRSHKKMDTYTKRRLELNDYAGIPLNKNFHSLVVEAKGYENLPFGERECRNYIAKVRQLRLGTGDAEALRDYFVRMQRRNKNFFYAMDIDDDGRLQNVFWADARSRASYESFGEVVSFDSTYLTNEYSMPFAPFVGVNHHGQSILFGCGLLSGEDKKTYAWLFKSWLECMDGRPPSAIITDQCPSMKVAVAEVFPEARHRLCLWHIMKKVPQKLGGYGEYKVIKKNLKTLVYESVESRDFEDGWSKMIKDYSLEENEWLCSLFNDRKRWVPVYVKEIFWAGMSTTQRSESMNAFFDGYVNSKTSLRQFVEQYDNALKSKMEKENKADFDSLNSSYKLLTHFVIERQFHESYTNAIFKLFQDELKGMLCCNFSLFNTYGALSTFHVTDIFQGKQVRRRVVYTVTYNEVNCDIKCSCHLFEFRGIVCRHMMKILIDKDVKEIPSRYILSRWRKDVKHRHYYVTNCYDEIKSGEQAKQFDNLCGNFYEAANIANSQEKYEYLMECINMVKEQLTDDSNWGVNQATESTKKLLSPFKECEAIEENTLQDQRGSCLSNMKITKIKEYVVEACGVKWASKMCLIKLLLMLLSILGPFGLLLLLWSMCIWCSYWVNKGSCSILFGVSWTHLSWDQAIRVSLVPFADVFVLLYKITCTKYIVSCCTKYMMK</sequence>
<feature type="domain" description="SWIM-type" evidence="6">
    <location>
        <begin position="586"/>
        <end position="622"/>
    </location>
</feature>
<feature type="transmembrane region" description="Helical" evidence="5">
    <location>
        <begin position="766"/>
        <end position="794"/>
    </location>
</feature>
<keyword evidence="1" id="KW-0479">Metal-binding</keyword>
<keyword evidence="5" id="KW-1133">Transmembrane helix</keyword>
<evidence type="ECO:0000256" key="1">
    <source>
        <dbReference type="ARBA" id="ARBA00022723"/>
    </source>
</evidence>
<dbReference type="STRING" id="35608.A0A2U1MYE6"/>
<dbReference type="Proteomes" id="UP000245207">
    <property type="component" value="Unassembled WGS sequence"/>
</dbReference>
<gene>
    <name evidence="7" type="ORF">CTI12_AA328930</name>
</gene>
<evidence type="ECO:0000313" key="8">
    <source>
        <dbReference type="Proteomes" id="UP000245207"/>
    </source>
</evidence>
<evidence type="ECO:0000313" key="7">
    <source>
        <dbReference type="EMBL" id="PWA66278.1"/>
    </source>
</evidence>
<dbReference type="AlphaFoldDB" id="A0A2U1MYE6"/>